<dbReference type="InterPro" id="IPR010930">
    <property type="entry name" value="Flg_bb/hook_C_dom"/>
</dbReference>
<dbReference type="EMBL" id="JBHSGS010000049">
    <property type="protein sequence ID" value="MFC4719882.1"/>
    <property type="molecule type" value="Genomic_DNA"/>
</dbReference>
<dbReference type="Pfam" id="PF00460">
    <property type="entry name" value="Flg_bb_rod"/>
    <property type="match status" value="1"/>
</dbReference>
<protein>
    <recommendedName>
        <fullName evidence="3 6">Flagellar basal-body rod protein FlgC</fullName>
    </recommendedName>
</protein>
<comment type="similarity">
    <text evidence="2">Belongs to the flagella basal body rod proteins family.</text>
</comment>
<keyword evidence="9" id="KW-0966">Cell projection</keyword>
<sequence length="144" mass="15886">MSIFTGLNINASGLALERLKLDTISTNIANVNTHQTVDGDAYQRKTIDFSESLKQFQPSNAIDQPNRRSFGVKVNGIRQDETVVTSYDPTNPAADEEGYVVMSNVNTADEMIDMIQALRTYEANASSLEANKLILKKALEISKD</sequence>
<evidence type="ECO:0000259" key="7">
    <source>
        <dbReference type="Pfam" id="PF00460"/>
    </source>
</evidence>
<dbReference type="Pfam" id="PF06429">
    <property type="entry name" value="Flg_bbr_C"/>
    <property type="match status" value="1"/>
</dbReference>
<comment type="caution">
    <text evidence="9">The sequence shown here is derived from an EMBL/GenBank/DDBJ whole genome shotgun (WGS) entry which is preliminary data.</text>
</comment>
<comment type="subcellular location">
    <subcellularLocation>
        <location evidence="1 6">Bacterial flagellum basal body</location>
    </subcellularLocation>
</comment>
<keyword evidence="9" id="KW-0969">Cilium</keyword>
<evidence type="ECO:0000256" key="4">
    <source>
        <dbReference type="ARBA" id="ARBA00023143"/>
    </source>
</evidence>
<dbReference type="NCBIfam" id="TIGR01395">
    <property type="entry name" value="FlgC"/>
    <property type="match status" value="1"/>
</dbReference>
<evidence type="ECO:0000256" key="2">
    <source>
        <dbReference type="ARBA" id="ARBA00009677"/>
    </source>
</evidence>
<gene>
    <name evidence="9" type="primary">flgC</name>
    <name evidence="9" type="ORF">ACFO5I_09100</name>
</gene>
<dbReference type="Proteomes" id="UP001595969">
    <property type="component" value="Unassembled WGS sequence"/>
</dbReference>
<evidence type="ECO:0000259" key="8">
    <source>
        <dbReference type="Pfam" id="PF06429"/>
    </source>
</evidence>
<proteinExistence type="inferred from homology"/>
<keyword evidence="10" id="KW-1185">Reference proteome</keyword>
<evidence type="ECO:0000313" key="9">
    <source>
        <dbReference type="EMBL" id="MFC4719882.1"/>
    </source>
</evidence>
<feature type="domain" description="Flagellar basal-body/hook protein C-terminal" evidence="8">
    <location>
        <begin position="97"/>
        <end position="139"/>
    </location>
</feature>
<evidence type="ECO:0000256" key="3">
    <source>
        <dbReference type="ARBA" id="ARBA00017941"/>
    </source>
</evidence>
<organism evidence="9 10">
    <name type="scientific">Enterococcus lemanii</name>
    <dbReference type="NCBI Taxonomy" id="1159752"/>
    <lineage>
        <taxon>Bacteria</taxon>
        <taxon>Bacillati</taxon>
        <taxon>Bacillota</taxon>
        <taxon>Bacilli</taxon>
        <taxon>Lactobacillales</taxon>
        <taxon>Enterococcaceae</taxon>
        <taxon>Enterococcus</taxon>
    </lineage>
</organism>
<name>A0ABV9MV55_9ENTE</name>
<evidence type="ECO:0000256" key="5">
    <source>
        <dbReference type="ARBA" id="ARBA00025933"/>
    </source>
</evidence>
<keyword evidence="9" id="KW-0282">Flagellum</keyword>
<evidence type="ECO:0000313" key="10">
    <source>
        <dbReference type="Proteomes" id="UP001595969"/>
    </source>
</evidence>
<dbReference type="InterPro" id="IPR001444">
    <property type="entry name" value="Flag_bb_rod_N"/>
</dbReference>
<keyword evidence="4 6" id="KW-0975">Bacterial flagellum</keyword>
<evidence type="ECO:0000256" key="6">
    <source>
        <dbReference type="RuleBase" id="RU362062"/>
    </source>
</evidence>
<dbReference type="PROSITE" id="PS00588">
    <property type="entry name" value="FLAGELLA_BB_ROD"/>
    <property type="match status" value="1"/>
</dbReference>
<evidence type="ECO:0000256" key="1">
    <source>
        <dbReference type="ARBA" id="ARBA00004117"/>
    </source>
</evidence>
<dbReference type="PANTHER" id="PTHR30435">
    <property type="entry name" value="FLAGELLAR PROTEIN"/>
    <property type="match status" value="1"/>
</dbReference>
<accession>A0ABV9MV55</accession>
<dbReference type="RefSeq" id="WP_204652837.1">
    <property type="nucleotide sequence ID" value="NZ_JAFBFD010000002.1"/>
</dbReference>
<dbReference type="InterPro" id="IPR006299">
    <property type="entry name" value="FlgC"/>
</dbReference>
<dbReference type="PANTHER" id="PTHR30435:SF2">
    <property type="entry name" value="FLAGELLAR BASAL-BODY ROD PROTEIN FLGC"/>
    <property type="match status" value="1"/>
</dbReference>
<dbReference type="InterPro" id="IPR019776">
    <property type="entry name" value="Flagellar_basal_body_rod_CS"/>
</dbReference>
<reference evidence="10" key="1">
    <citation type="journal article" date="2019" name="Int. J. Syst. Evol. Microbiol.">
        <title>The Global Catalogue of Microorganisms (GCM) 10K type strain sequencing project: providing services to taxonomists for standard genome sequencing and annotation.</title>
        <authorList>
            <consortium name="The Broad Institute Genomics Platform"/>
            <consortium name="The Broad Institute Genome Sequencing Center for Infectious Disease"/>
            <person name="Wu L."/>
            <person name="Ma J."/>
        </authorList>
    </citation>
    <scope>NUCLEOTIDE SEQUENCE [LARGE SCALE GENOMIC DNA]</scope>
    <source>
        <strain evidence="10">CGMCC 1.19032</strain>
    </source>
</reference>
<feature type="domain" description="Flagellar basal body rod protein N-terminal" evidence="7">
    <location>
        <begin position="7"/>
        <end position="33"/>
    </location>
</feature>
<comment type="subunit">
    <text evidence="5 6">The basal body constitutes a major portion of the flagellar organelle and consists of four rings (L,P,S, and M) mounted on a central rod. The rod consists of about 26 subunits of FlgG in the distal portion, and FlgB, FlgC and FlgF are thought to build up the proximal portion of the rod with about 6 subunits each.</text>
</comment>